<evidence type="ECO:0000256" key="1">
    <source>
        <dbReference type="SAM" id="MobiDB-lite"/>
    </source>
</evidence>
<keyword evidence="3" id="KW-0378">Hydrolase</keyword>
<feature type="compositionally biased region" description="Basic and acidic residues" evidence="1">
    <location>
        <begin position="13"/>
        <end position="26"/>
    </location>
</feature>
<dbReference type="InterPro" id="IPR011335">
    <property type="entry name" value="Restrct_endonuc-II-like"/>
</dbReference>
<comment type="caution">
    <text evidence="3">The sequence shown here is derived from an EMBL/GenBank/DDBJ whole genome shotgun (WGS) entry which is preliminary data.</text>
</comment>
<keyword evidence="3" id="KW-0255">Endonuclease</keyword>
<dbReference type="Pfam" id="PF05685">
    <property type="entry name" value="Uma2"/>
    <property type="match status" value="1"/>
</dbReference>
<feature type="domain" description="Putative restriction endonuclease" evidence="2">
    <location>
        <begin position="41"/>
        <end position="201"/>
    </location>
</feature>
<evidence type="ECO:0000313" key="3">
    <source>
        <dbReference type="EMBL" id="MFC4059693.1"/>
    </source>
</evidence>
<dbReference type="GO" id="GO:0004519">
    <property type="term" value="F:endonuclease activity"/>
    <property type="evidence" value="ECO:0007669"/>
    <property type="project" value="UniProtKB-KW"/>
</dbReference>
<proteinExistence type="predicted"/>
<keyword evidence="3" id="KW-0540">Nuclease</keyword>
<organism evidence="3 4">
    <name type="scientific">Planomonospora corallina</name>
    <dbReference type="NCBI Taxonomy" id="1806052"/>
    <lineage>
        <taxon>Bacteria</taxon>
        <taxon>Bacillati</taxon>
        <taxon>Actinomycetota</taxon>
        <taxon>Actinomycetes</taxon>
        <taxon>Streptosporangiales</taxon>
        <taxon>Streptosporangiaceae</taxon>
        <taxon>Planomonospora</taxon>
    </lineage>
</organism>
<evidence type="ECO:0000313" key="4">
    <source>
        <dbReference type="Proteomes" id="UP001595850"/>
    </source>
</evidence>
<dbReference type="RefSeq" id="WP_377288201.1">
    <property type="nucleotide sequence ID" value="NZ_JBHSBM010000017.1"/>
</dbReference>
<dbReference type="SUPFAM" id="SSF52980">
    <property type="entry name" value="Restriction endonuclease-like"/>
    <property type="match status" value="1"/>
</dbReference>
<gene>
    <name evidence="3" type="ORF">ACFOWE_15420</name>
</gene>
<reference evidence="4" key="1">
    <citation type="journal article" date="2019" name="Int. J. Syst. Evol. Microbiol.">
        <title>The Global Catalogue of Microorganisms (GCM) 10K type strain sequencing project: providing services to taxonomists for standard genome sequencing and annotation.</title>
        <authorList>
            <consortium name="The Broad Institute Genomics Platform"/>
            <consortium name="The Broad Institute Genome Sequencing Center for Infectious Disease"/>
            <person name="Wu L."/>
            <person name="Ma J."/>
        </authorList>
    </citation>
    <scope>NUCLEOTIDE SEQUENCE [LARGE SCALE GENOMIC DNA]</scope>
    <source>
        <strain evidence="4">TBRC 4489</strain>
    </source>
</reference>
<dbReference type="EMBL" id="JBHSBM010000017">
    <property type="protein sequence ID" value="MFC4059693.1"/>
    <property type="molecule type" value="Genomic_DNA"/>
</dbReference>
<dbReference type="Gene3D" id="3.90.1570.10">
    <property type="entry name" value="tt1808, chain A"/>
    <property type="match status" value="1"/>
</dbReference>
<dbReference type="CDD" id="cd06260">
    <property type="entry name" value="DUF820-like"/>
    <property type="match status" value="1"/>
</dbReference>
<dbReference type="InterPro" id="IPR008538">
    <property type="entry name" value="Uma2"/>
</dbReference>
<feature type="region of interest" description="Disordered" evidence="1">
    <location>
        <begin position="1"/>
        <end position="28"/>
    </location>
</feature>
<keyword evidence="4" id="KW-1185">Reference proteome</keyword>
<evidence type="ECO:0000259" key="2">
    <source>
        <dbReference type="Pfam" id="PF05685"/>
    </source>
</evidence>
<dbReference type="PANTHER" id="PTHR35400:SF3">
    <property type="entry name" value="SLL1072 PROTEIN"/>
    <property type="match status" value="1"/>
</dbReference>
<name>A0ABV8I9G9_9ACTN</name>
<dbReference type="InterPro" id="IPR012296">
    <property type="entry name" value="Nuclease_put_TT1808"/>
</dbReference>
<protein>
    <submittedName>
        <fullName evidence="3">Uma2 family endonuclease</fullName>
    </submittedName>
</protein>
<accession>A0ABV8I9G9</accession>
<dbReference type="Proteomes" id="UP001595850">
    <property type="component" value="Unassembled WGS sequence"/>
</dbReference>
<dbReference type="PANTHER" id="PTHR35400">
    <property type="entry name" value="SLR1083 PROTEIN"/>
    <property type="match status" value="1"/>
</dbReference>
<sequence>MEGEEQEMSALPDTERSEAEPQERYRSLIPLPRHPGAYTVEDWLALPETRERIELIDGSLVVSPAPATGHALCAQRLVRILLDSAPDDVEVVEAANVRVREEGFIPDIVVAWAEPILANEVLLDSGDLLMAVEIVSPGNRKRDHLVKPSSYAAAGVPVFMRVELHGEGVLPLVEVFTAKEGEYVKIAAARAGQTLSLTEPYEIAFDPAVLTGPRR</sequence>